<feature type="compositionally biased region" description="Basic and acidic residues" evidence="1">
    <location>
        <begin position="1014"/>
        <end position="1028"/>
    </location>
</feature>
<dbReference type="PANTHER" id="PTHR31008">
    <property type="entry name" value="COP1-INTERACTING PROTEIN-RELATED"/>
    <property type="match status" value="1"/>
</dbReference>
<name>A0A8X8ZWD7_SALSN</name>
<dbReference type="PANTHER" id="PTHR31008:SF15">
    <property type="entry name" value="GPI-ANCHORED ADHESIN-LIKE PROTEIN"/>
    <property type="match status" value="1"/>
</dbReference>
<dbReference type="InterPro" id="IPR049172">
    <property type="entry name" value="DUF6857_pln"/>
</dbReference>
<feature type="region of interest" description="Disordered" evidence="1">
    <location>
        <begin position="209"/>
        <end position="301"/>
    </location>
</feature>
<feature type="compositionally biased region" description="Low complexity" evidence="1">
    <location>
        <begin position="1764"/>
        <end position="1777"/>
    </location>
</feature>
<feature type="compositionally biased region" description="Polar residues" evidence="1">
    <location>
        <begin position="209"/>
        <end position="219"/>
    </location>
</feature>
<feature type="compositionally biased region" description="Polar residues" evidence="1">
    <location>
        <begin position="994"/>
        <end position="1007"/>
    </location>
</feature>
<gene>
    <name evidence="4" type="ORF">SASPL_120583</name>
</gene>
<dbReference type="Pfam" id="PF06075">
    <property type="entry name" value="DUF936"/>
    <property type="match status" value="1"/>
</dbReference>
<dbReference type="Pfam" id="PF21647">
    <property type="entry name" value="DUF6857"/>
    <property type="match status" value="1"/>
</dbReference>
<feature type="region of interest" description="Disordered" evidence="1">
    <location>
        <begin position="725"/>
        <end position="785"/>
    </location>
</feature>
<feature type="compositionally biased region" description="Basic and acidic residues" evidence="1">
    <location>
        <begin position="581"/>
        <end position="605"/>
    </location>
</feature>
<sequence length="1908" mass="209639">MAKMKSDAPLDYAVLQLSPKRSRCELFVSSDGSTEKLASGLLKPFVSHLQIAEEQGASASQSVKLEVGRHKNAETWFTKGTLERFVRFVSTPEVLELVNTLDAEMSQLEAARRIYSQGAVDQLSGGGGSGATSGDDATKKELLRAIDVRLVAARQDLSNACARAAAAGFTIHTVSELHNFADSFGARRLNEACCKFKLLNERRPELTHPWTSVSDSRASYGSDMSIDDDMPPSPQPRREHALSQPPDLPVRRAFSRESSVESEAGKKVSNGAAAEKESKDETSTPDQVQSIQASQPSRRLSVQDRINMFESKQKENSGGKPVELRRLSSDVSEKAVFRRWSGASDMSISLDLSSEKKDVDSPACNTAPAAASLEFKFSTLIDNNAEVSSAAKPDMKVLPSSGGVGDGGTKGVSFSTFERLIESNNKNFNLGSSESGVLKDQQRGKTQSRSFINRVENQEKSEDDFKTQDIGRDKGVTGFGNQGKAEVFSGGKTQMTGFKDQVLSSSHIRRMQIKSGQQSEGSEQRESSESRDESGMEVMVKSAQKSAAGTGVVDGGAGSRILQAFASRYKGIEGDSSSAHQEVRSVRETEAAEKKETRMFEKASREVTPLVKTEVAGKKESHISEKVSDSHVSNLEDSGPQRLKFNRQVLTAELSKRTRIQRVDASSSGNSRMQFSGQVTVEAQEGSDSFSTPTSQAQRVRQAKDNQELDDLKIKASELEKMFAEHKLRLPGDQSNSARKGRLIETSHEPSSSSHYTKPIVGENYQSAQPSRVSKNSTKFDTASPMKAVDSQYDSDAMNTQFSDLSVTDSSRGKLYDRYMQKRDAKLREDWSANREEKEARLKSMQDSIERNRSEMKAKFSGSVDNQDHVSSAHRHIERIRSYNSRSIMKREQQHLDFGDSDNDEEALDLPEQNNPHENKGLNDPSFRDGRGTQGKKHLTINRSSLSTPRTAAPVPSSASKNSSISYGKRRMVPENPLAQSVPNFSEMRKENTKPSGVNKTTRSQVRSYARSKISNDEVAVVREDKSRRLQSLKKSSANPSDFREMSPIDSDVIVSTPKLNEEIQKNVVTRPFLKKGSRKSFVSQLSIASEKASGVSDLIHNEDDNFDMESGAEEFLSTVDDEGEEELDSLKTEVQNVSDNEELKEGLEPEYSVNSGSENGIGGLTFSLVDQALGSNLPIPSSFHPAESVPDWSGESPVSWNLHSQHPFSYPHEMSDIDPSVDSPGGSPASWNLHSSNQLEADAARMRKKWGTAQKPMLVAHSSNNVPRKDVTRGFKRLLKFGRKSRGSESLVDWISATTSEGDDDTEDGRDPANRSSDDLRKSRMGFSHAEASDDGFNDCEYFNESVISSENSISGPPANFKLREDHMSGSTIKVPIGGATVCDFGSNAPSSCCPTSTKYSLFLINSVRKMASLVPGVLMKLLQSIDSNLKVRGEYRSALLQVISIVPAISGSELWPDDGFFVKVSDSSHSTYVSLSRPDTDLILNNKLQLGQFFYVDRMEAGTPVPTLVGVRPVPGRHPFVGNPKDLMQLLEGSQKLAVAQAELPPKEEESGGKKRIVIKEDKAGVSSRYMQGLVKHKSQVMELDGKENQSSEIGVAKTDASFRSTKHTNIETRITSPEGSTKKSQTHSKILTVNKQEIINSISLVNGNNKKQQSTEGAISWCNLPPTLVKPGKGMLRKGHLASLVAAQAQKEANLAANLAKCLSMFADIYSSASPQNPHLHLSKFFTLQNMIEKADVTTQTRDTDSSALQEKDKPSRKPGKNMNMNTNTPKTMGISSQLSNADKQEWSKMDNAKEMMELLRTLTNEAQSWFLNFLEEALEFGFPVGQEKKGKESSARVIEQNNHIALTLSQLKQANEWLDKVKSGSGLEKGEVLGRIDELKQKVYACLLVHIDFAASALDTRKSL</sequence>
<feature type="domain" description="DUF936" evidence="2">
    <location>
        <begin position="1415"/>
        <end position="1530"/>
    </location>
</feature>
<feature type="compositionally biased region" description="Basic and acidic residues" evidence="1">
    <location>
        <begin position="1310"/>
        <end position="1323"/>
    </location>
</feature>
<feature type="compositionally biased region" description="Basic and acidic residues" evidence="1">
    <location>
        <begin position="254"/>
        <end position="266"/>
    </location>
</feature>
<feature type="region of interest" description="Disordered" evidence="1">
    <location>
        <begin position="573"/>
        <end position="640"/>
    </location>
</feature>
<feature type="region of interest" description="Disordered" evidence="1">
    <location>
        <begin position="829"/>
        <end position="1045"/>
    </location>
</feature>
<reference evidence="4" key="2">
    <citation type="submission" date="2020-08" db="EMBL/GenBank/DDBJ databases">
        <title>Plant Genome Project.</title>
        <authorList>
            <person name="Zhang R.-G."/>
        </authorList>
    </citation>
    <scope>NUCLEOTIDE SEQUENCE</scope>
    <source>
        <strain evidence="4">Huo1</strain>
        <tissue evidence="4">Leaf</tissue>
    </source>
</reference>
<dbReference type="InterPro" id="IPR048297">
    <property type="entry name" value="DUF936_dom_pln"/>
</dbReference>
<feature type="compositionally biased region" description="Basic and acidic residues" evidence="1">
    <location>
        <begin position="615"/>
        <end position="629"/>
    </location>
</feature>
<feature type="compositionally biased region" description="Polar residues" evidence="1">
    <location>
        <begin position="764"/>
        <end position="781"/>
    </location>
</feature>
<feature type="compositionally biased region" description="Acidic residues" evidence="1">
    <location>
        <begin position="899"/>
        <end position="909"/>
    </location>
</feature>
<evidence type="ECO:0000256" key="1">
    <source>
        <dbReference type="SAM" id="MobiDB-lite"/>
    </source>
</evidence>
<feature type="compositionally biased region" description="Polar residues" evidence="1">
    <location>
        <begin position="491"/>
        <end position="506"/>
    </location>
</feature>
<evidence type="ECO:0000259" key="3">
    <source>
        <dbReference type="Pfam" id="PF21647"/>
    </source>
</evidence>
<feature type="compositionally biased region" description="Basic and acidic residues" evidence="1">
    <location>
        <begin position="829"/>
        <end position="858"/>
    </location>
</feature>
<feature type="region of interest" description="Disordered" evidence="1">
    <location>
        <begin position="660"/>
        <end position="711"/>
    </location>
</feature>
<evidence type="ECO:0000259" key="2">
    <source>
        <dbReference type="Pfam" id="PF06075"/>
    </source>
</evidence>
<feature type="compositionally biased region" description="Basic and acidic residues" evidence="1">
    <location>
        <begin position="522"/>
        <end position="534"/>
    </location>
</feature>
<keyword evidence="5" id="KW-1185">Reference proteome</keyword>
<accession>A0A8X8ZWD7</accession>
<feature type="compositionally biased region" description="Polar residues" evidence="1">
    <location>
        <begin position="957"/>
        <end position="966"/>
    </location>
</feature>
<reference evidence="4" key="1">
    <citation type="submission" date="2018-01" db="EMBL/GenBank/DDBJ databases">
        <authorList>
            <person name="Mao J.F."/>
        </authorList>
    </citation>
    <scope>NUCLEOTIDE SEQUENCE</scope>
    <source>
        <strain evidence="4">Huo1</strain>
        <tissue evidence="4">Leaf</tissue>
    </source>
</reference>
<feature type="compositionally biased region" description="Polar residues" evidence="1">
    <location>
        <begin position="284"/>
        <end position="300"/>
    </location>
</feature>
<feature type="domain" description="DUF6857" evidence="3">
    <location>
        <begin position="1749"/>
        <end position="1902"/>
    </location>
</feature>
<feature type="compositionally biased region" description="Basic and acidic residues" evidence="1">
    <location>
        <begin position="456"/>
        <end position="475"/>
    </location>
</feature>
<comment type="caution">
    <text evidence="4">The sequence shown here is derived from an EMBL/GenBank/DDBJ whole genome shotgun (WGS) entry which is preliminary data.</text>
</comment>
<evidence type="ECO:0000313" key="4">
    <source>
        <dbReference type="EMBL" id="KAG6418379.1"/>
    </source>
</evidence>
<feature type="region of interest" description="Disordered" evidence="1">
    <location>
        <begin position="1740"/>
        <end position="1786"/>
    </location>
</feature>
<dbReference type="EMBL" id="PNBA02000007">
    <property type="protein sequence ID" value="KAG6418379.1"/>
    <property type="molecule type" value="Genomic_DNA"/>
</dbReference>
<dbReference type="Proteomes" id="UP000298416">
    <property type="component" value="Unassembled WGS sequence"/>
</dbReference>
<feature type="compositionally biased region" description="Basic and acidic residues" evidence="1">
    <location>
        <begin position="702"/>
        <end position="711"/>
    </location>
</feature>
<feature type="compositionally biased region" description="Polar residues" evidence="1">
    <location>
        <begin position="664"/>
        <end position="699"/>
    </location>
</feature>
<feature type="compositionally biased region" description="Basic and acidic residues" evidence="1">
    <location>
        <begin position="889"/>
        <end position="898"/>
    </location>
</feature>
<organism evidence="4">
    <name type="scientific">Salvia splendens</name>
    <name type="common">Scarlet sage</name>
    <dbReference type="NCBI Taxonomy" id="180675"/>
    <lineage>
        <taxon>Eukaryota</taxon>
        <taxon>Viridiplantae</taxon>
        <taxon>Streptophyta</taxon>
        <taxon>Embryophyta</taxon>
        <taxon>Tracheophyta</taxon>
        <taxon>Spermatophyta</taxon>
        <taxon>Magnoliopsida</taxon>
        <taxon>eudicotyledons</taxon>
        <taxon>Gunneridae</taxon>
        <taxon>Pentapetalae</taxon>
        <taxon>asterids</taxon>
        <taxon>lamiids</taxon>
        <taxon>Lamiales</taxon>
        <taxon>Lamiaceae</taxon>
        <taxon>Nepetoideae</taxon>
        <taxon>Mentheae</taxon>
        <taxon>Salviinae</taxon>
        <taxon>Salvia</taxon>
        <taxon>Salvia subgen. Calosphace</taxon>
        <taxon>core Calosphace</taxon>
    </lineage>
</organism>
<feature type="region of interest" description="Disordered" evidence="1">
    <location>
        <begin position="1298"/>
        <end position="1325"/>
    </location>
</feature>
<proteinExistence type="predicted"/>
<feature type="compositionally biased region" description="Basic and acidic residues" evidence="1">
    <location>
        <begin position="915"/>
        <end position="931"/>
    </location>
</feature>
<protein>
    <submittedName>
        <fullName evidence="4">Uncharacterized protein</fullName>
    </submittedName>
</protein>
<evidence type="ECO:0000313" key="5">
    <source>
        <dbReference type="Proteomes" id="UP000298416"/>
    </source>
</evidence>
<feature type="region of interest" description="Disordered" evidence="1">
    <location>
        <begin position="430"/>
        <end position="556"/>
    </location>
</feature>
<feature type="compositionally biased region" description="Basic and acidic residues" evidence="1">
    <location>
        <begin position="1745"/>
        <end position="1759"/>
    </location>
</feature>
<feature type="compositionally biased region" description="Polar residues" evidence="1">
    <location>
        <begin position="941"/>
        <end position="950"/>
    </location>
</feature>